<evidence type="ECO:0008006" key="3">
    <source>
        <dbReference type="Google" id="ProtNLM"/>
    </source>
</evidence>
<dbReference type="EMBL" id="JACBAZ010000006">
    <property type="protein sequence ID" value="NWK56810.1"/>
    <property type="molecule type" value="Genomic_DNA"/>
</dbReference>
<keyword evidence="2" id="KW-1185">Reference proteome</keyword>
<evidence type="ECO:0000313" key="1">
    <source>
        <dbReference type="EMBL" id="NWK56810.1"/>
    </source>
</evidence>
<organism evidence="1 2">
    <name type="scientific">Oceaniferula marina</name>
    <dbReference type="NCBI Taxonomy" id="2748318"/>
    <lineage>
        <taxon>Bacteria</taxon>
        <taxon>Pseudomonadati</taxon>
        <taxon>Verrucomicrobiota</taxon>
        <taxon>Verrucomicrobiia</taxon>
        <taxon>Verrucomicrobiales</taxon>
        <taxon>Verrucomicrobiaceae</taxon>
        <taxon>Oceaniferula</taxon>
    </lineage>
</organism>
<gene>
    <name evidence="1" type="ORF">HW115_14400</name>
</gene>
<dbReference type="RefSeq" id="WP_178933618.1">
    <property type="nucleotide sequence ID" value="NZ_JACBAZ010000006.1"/>
</dbReference>
<dbReference type="Proteomes" id="UP000557872">
    <property type="component" value="Unassembled WGS sequence"/>
</dbReference>
<comment type="caution">
    <text evidence="1">The sequence shown here is derived from an EMBL/GenBank/DDBJ whole genome shotgun (WGS) entry which is preliminary data.</text>
</comment>
<dbReference type="AlphaFoldDB" id="A0A851GPQ6"/>
<name>A0A851GPQ6_9BACT</name>
<accession>A0A851GPQ6</accession>
<evidence type="ECO:0000313" key="2">
    <source>
        <dbReference type="Proteomes" id="UP000557872"/>
    </source>
</evidence>
<proteinExistence type="predicted"/>
<reference evidence="1 2" key="1">
    <citation type="submission" date="2020-07" db="EMBL/GenBank/DDBJ databases">
        <title>Roseicoccus Jingziensis gen. nov., sp. nov., isolated from coastal seawater.</title>
        <authorList>
            <person name="Feng X."/>
        </authorList>
    </citation>
    <scope>NUCLEOTIDE SEQUENCE [LARGE SCALE GENOMIC DNA]</scope>
    <source>
        <strain evidence="1 2">N1E253</strain>
    </source>
</reference>
<protein>
    <recommendedName>
        <fullName evidence="3">Sulfotransferase</fullName>
    </recommendedName>
</protein>
<sequence length="174" mass="20121">MKNKCVFIIGPESSGSKLIAKVCSHALGISDFKAWDGGAWNDSGTHKVCHRSLPYGKNPKFPDVSSWIKEHEEEYDLYFILTTRDITISHLSRYQRWRKPFSQSATESQTAKNIMLEVMHGDIPYFIWSYESFMFLGADYLQNLYQFLGVESDFMPELRDANAGKVRKRKFGLF</sequence>